<dbReference type="Pfam" id="PF00023">
    <property type="entry name" value="Ank"/>
    <property type="match status" value="1"/>
</dbReference>
<dbReference type="GO" id="GO:0003723">
    <property type="term" value="F:RNA binding"/>
    <property type="evidence" value="ECO:0007669"/>
    <property type="project" value="TreeGrafter"/>
</dbReference>
<evidence type="ECO:0000259" key="5">
    <source>
        <dbReference type="PROSITE" id="PS00036"/>
    </source>
</evidence>
<dbReference type="SMART" id="SM00248">
    <property type="entry name" value="ANK"/>
    <property type="match status" value="4"/>
</dbReference>
<protein>
    <submittedName>
        <fullName evidence="6">Protein TANC1</fullName>
    </submittedName>
</protein>
<accession>A0A8T9BEU8</accession>
<evidence type="ECO:0000256" key="4">
    <source>
        <dbReference type="SAM" id="MobiDB-lite"/>
    </source>
</evidence>
<feature type="compositionally biased region" description="Polar residues" evidence="4">
    <location>
        <begin position="123"/>
        <end position="148"/>
    </location>
</feature>
<dbReference type="GO" id="GO:0006396">
    <property type="term" value="P:RNA processing"/>
    <property type="evidence" value="ECO:0007669"/>
    <property type="project" value="TreeGrafter"/>
</dbReference>
<reference evidence="6 7" key="1">
    <citation type="submission" date="2018-05" db="EMBL/GenBank/DDBJ databases">
        <title>Whole genome sequencing for identification of molecular markers to develop diagnostic detection tools for the regulated plant pathogen Lachnellula willkommii.</title>
        <authorList>
            <person name="Giroux E."/>
            <person name="Bilodeau G."/>
        </authorList>
    </citation>
    <scope>NUCLEOTIDE SEQUENCE [LARGE SCALE GENOMIC DNA]</scope>
    <source>
        <strain evidence="6 7">CBS 203.66</strain>
    </source>
</reference>
<keyword evidence="1" id="KW-0677">Repeat</keyword>
<dbReference type="InterPro" id="IPR036770">
    <property type="entry name" value="Ankyrin_rpt-contain_sf"/>
</dbReference>
<dbReference type="SUPFAM" id="SSF48403">
    <property type="entry name" value="Ankyrin repeat"/>
    <property type="match status" value="1"/>
</dbReference>
<feature type="repeat" description="ANK" evidence="3">
    <location>
        <begin position="282"/>
        <end position="314"/>
    </location>
</feature>
<dbReference type="PROSITE" id="PS00036">
    <property type="entry name" value="BZIP_BASIC"/>
    <property type="match status" value="1"/>
</dbReference>
<dbReference type="GO" id="GO:0003700">
    <property type="term" value="F:DNA-binding transcription factor activity"/>
    <property type="evidence" value="ECO:0007669"/>
    <property type="project" value="InterPro"/>
</dbReference>
<organism evidence="6 7">
    <name type="scientific">Lachnellula arida</name>
    <dbReference type="NCBI Taxonomy" id="1316785"/>
    <lineage>
        <taxon>Eukaryota</taxon>
        <taxon>Fungi</taxon>
        <taxon>Dikarya</taxon>
        <taxon>Ascomycota</taxon>
        <taxon>Pezizomycotina</taxon>
        <taxon>Leotiomycetes</taxon>
        <taxon>Helotiales</taxon>
        <taxon>Lachnaceae</taxon>
        <taxon>Lachnellula</taxon>
    </lineage>
</organism>
<proteinExistence type="predicted"/>
<dbReference type="EMBL" id="QGMF01000207">
    <property type="protein sequence ID" value="TVY17961.1"/>
    <property type="molecule type" value="Genomic_DNA"/>
</dbReference>
<keyword evidence="7" id="KW-1185">Reference proteome</keyword>
<keyword evidence="2 3" id="KW-0040">ANK repeat</keyword>
<dbReference type="GO" id="GO:0004540">
    <property type="term" value="F:RNA nuclease activity"/>
    <property type="evidence" value="ECO:0007669"/>
    <property type="project" value="TreeGrafter"/>
</dbReference>
<dbReference type="AlphaFoldDB" id="A0A8T9BEU8"/>
<gene>
    <name evidence="6" type="primary">TANC1</name>
    <name evidence="6" type="ORF">LARI1_G003800</name>
</gene>
<dbReference type="PROSITE" id="PS50297">
    <property type="entry name" value="ANK_REP_REGION"/>
    <property type="match status" value="3"/>
</dbReference>
<dbReference type="PROSITE" id="PS50088">
    <property type="entry name" value="ANK_REPEAT"/>
    <property type="match status" value="3"/>
</dbReference>
<comment type="caution">
    <text evidence="6">The sequence shown here is derived from an EMBL/GenBank/DDBJ whole genome shotgun (WGS) entry which is preliminary data.</text>
</comment>
<dbReference type="Pfam" id="PF12796">
    <property type="entry name" value="Ank_2"/>
    <property type="match status" value="1"/>
</dbReference>
<feature type="region of interest" description="Disordered" evidence="4">
    <location>
        <begin position="70"/>
        <end position="92"/>
    </location>
</feature>
<feature type="domain" description="BZIP" evidence="5">
    <location>
        <begin position="16"/>
        <end position="31"/>
    </location>
</feature>
<evidence type="ECO:0000256" key="1">
    <source>
        <dbReference type="ARBA" id="ARBA00022737"/>
    </source>
</evidence>
<feature type="region of interest" description="Disordered" evidence="4">
    <location>
        <begin position="115"/>
        <end position="174"/>
    </location>
</feature>
<evidence type="ECO:0000256" key="2">
    <source>
        <dbReference type="ARBA" id="ARBA00023043"/>
    </source>
</evidence>
<dbReference type="CDD" id="cd14688">
    <property type="entry name" value="bZIP_YAP"/>
    <property type="match status" value="1"/>
</dbReference>
<evidence type="ECO:0000313" key="7">
    <source>
        <dbReference type="Proteomes" id="UP000469559"/>
    </source>
</evidence>
<feature type="repeat" description="ANK" evidence="3">
    <location>
        <begin position="179"/>
        <end position="211"/>
    </location>
</feature>
<dbReference type="InterPro" id="IPR004827">
    <property type="entry name" value="bZIP"/>
</dbReference>
<dbReference type="PANTHER" id="PTHR24141">
    <property type="entry name" value="2-5A-DEPENDENT RIBONUCLEASE"/>
    <property type="match status" value="1"/>
</dbReference>
<dbReference type="PANTHER" id="PTHR24141:SF1">
    <property type="entry name" value="2-5A-DEPENDENT RIBONUCLEASE"/>
    <property type="match status" value="1"/>
</dbReference>
<dbReference type="OrthoDB" id="3504706at2759"/>
<name>A0A8T9BEU8_9HELO</name>
<sequence>MDLSIQLQLPTDNLERRRLQNRIAQRKFRQKRQLNSVDVVGRSEPAFQPGVNTTDTPISIDSDFFPSTETLTSQSNPPHVDNANPGLEDANFGEWGLDAMDSIFPDNNISFPTSDDSPFHLDLTSQDMSQSSPAANHTSLNPPSNSTIAPHPHPHPRALISPQPPELANIPPAPTQDNGWLSAIHIAARKGNDPILNLLIQQNADLNSKDNDGRTPLVYAVIEGHHRIVASLLAHGARIAEVDCDDRSALHWAVLHQREEILKMLLQRKEEQGLDVDAYDFGGWTPMHMAVHAEFVEGVRMLLECGANISFKARKCPYAEKAEKALPGLLTRRAV</sequence>
<dbReference type="InterPro" id="IPR002110">
    <property type="entry name" value="Ankyrin_rpt"/>
</dbReference>
<dbReference type="Proteomes" id="UP000469559">
    <property type="component" value="Unassembled WGS sequence"/>
</dbReference>
<evidence type="ECO:0000313" key="6">
    <source>
        <dbReference type="EMBL" id="TVY17961.1"/>
    </source>
</evidence>
<evidence type="ECO:0000256" key="3">
    <source>
        <dbReference type="PROSITE-ProRule" id="PRU00023"/>
    </source>
</evidence>
<feature type="repeat" description="ANK" evidence="3">
    <location>
        <begin position="212"/>
        <end position="244"/>
    </location>
</feature>
<dbReference type="Gene3D" id="1.25.40.20">
    <property type="entry name" value="Ankyrin repeat-containing domain"/>
    <property type="match status" value="1"/>
</dbReference>